<name>A0A7I8D7N9_9FIRM</name>
<evidence type="ECO:0000313" key="3">
    <source>
        <dbReference type="Proteomes" id="UP000593890"/>
    </source>
</evidence>
<dbReference type="AlphaFoldDB" id="A0A7I8D7N9"/>
<evidence type="ECO:0000259" key="1">
    <source>
        <dbReference type="Pfam" id="PF05048"/>
    </source>
</evidence>
<gene>
    <name evidence="2" type="ORF">C12CBH8_12930</name>
</gene>
<feature type="domain" description="Periplasmic copper-binding protein NosD beta helix" evidence="1">
    <location>
        <begin position="233"/>
        <end position="394"/>
    </location>
</feature>
<reference evidence="3" key="1">
    <citation type="submission" date="2020-07" db="EMBL/GenBank/DDBJ databases">
        <title>Complete genome sequencing of Clostridia bacterium strain 12CBH8.</title>
        <authorList>
            <person name="Sakamoto M."/>
            <person name="Murakami T."/>
            <person name="Mori H."/>
        </authorList>
    </citation>
    <scope>NUCLEOTIDE SEQUENCE [LARGE SCALE GENOMIC DNA]</scope>
    <source>
        <strain evidence="3">12CBH8</strain>
    </source>
</reference>
<dbReference type="InterPro" id="IPR011050">
    <property type="entry name" value="Pectin_lyase_fold/virulence"/>
</dbReference>
<keyword evidence="3" id="KW-1185">Reference proteome</keyword>
<dbReference type="Proteomes" id="UP000593890">
    <property type="component" value="Chromosome"/>
</dbReference>
<evidence type="ECO:0000313" key="2">
    <source>
        <dbReference type="EMBL" id="BCI60654.1"/>
    </source>
</evidence>
<protein>
    <recommendedName>
        <fullName evidence="1">Periplasmic copper-binding protein NosD beta helix domain-containing protein</fullName>
    </recommendedName>
</protein>
<dbReference type="EMBL" id="AP023321">
    <property type="protein sequence ID" value="BCI60654.1"/>
    <property type="molecule type" value="Genomic_DNA"/>
</dbReference>
<accession>A0A7I8D7N9</accession>
<dbReference type="Pfam" id="PF05048">
    <property type="entry name" value="NosD"/>
    <property type="match status" value="1"/>
</dbReference>
<proteinExistence type="predicted"/>
<organism evidence="2 3">
    <name type="scientific">Solibaculum mannosilyticum</name>
    <dbReference type="NCBI Taxonomy" id="2780922"/>
    <lineage>
        <taxon>Bacteria</taxon>
        <taxon>Bacillati</taxon>
        <taxon>Bacillota</taxon>
        <taxon>Clostridia</taxon>
        <taxon>Eubacteriales</taxon>
        <taxon>Oscillospiraceae</taxon>
        <taxon>Solibaculum</taxon>
    </lineage>
</organism>
<dbReference type="InterPro" id="IPR012334">
    <property type="entry name" value="Pectin_lyas_fold"/>
</dbReference>
<dbReference type="RefSeq" id="WP_215532821.1">
    <property type="nucleotide sequence ID" value="NZ_AP023321.1"/>
</dbReference>
<sequence>MSIQDQLIRLQSAKASLAAAISGKGVTVPETAKLDAYGGLVDQISTSGGGSGVRTCRLVIGTSAAGWTQSDCDVLCTGQGDDDAINNAIQQVGSMGGGEIVLLSGTYIVSTPIMVQSPNISLRGNGSSTVIQRGYSGSAVGVVNITGDNCGIAACVIDSNLTDTAGYDIELYIGSQNCTVKYCNVINVKGDATPVLIEGDSAIIAYNNTHAEKGIYAKGDAPMIIGNRCMASSLNAIDLSNESTGGIIMGNNCDGSSNGISASSCHNIIAYGNQCNGCITSGIVFAGVDNSIIAHNICDQSEVSIVLENSDDISVLGNRCKDFGVAGIVIAGDNCHVSNNVCLRGNGNPSDYSADQHTIWFMEGYKTVIINNSILGKDVTNNAEVSANTVVNNYTFTQSSGGGTI</sequence>
<dbReference type="KEGG" id="sman:C12CBH8_12930"/>
<dbReference type="Gene3D" id="2.160.20.10">
    <property type="entry name" value="Single-stranded right-handed beta-helix, Pectin lyase-like"/>
    <property type="match status" value="1"/>
</dbReference>
<dbReference type="SUPFAM" id="SSF51126">
    <property type="entry name" value="Pectin lyase-like"/>
    <property type="match status" value="1"/>
</dbReference>
<dbReference type="InterPro" id="IPR007742">
    <property type="entry name" value="NosD_dom"/>
</dbReference>